<dbReference type="Proteomes" id="UP000192596">
    <property type="component" value="Unassembled WGS sequence"/>
</dbReference>
<evidence type="ECO:0000313" key="2">
    <source>
        <dbReference type="EMBL" id="OQO04136.1"/>
    </source>
</evidence>
<comment type="caution">
    <text evidence="2">The sequence shown here is derived from an EMBL/GenBank/DDBJ whole genome shotgun (WGS) entry which is preliminary data.</text>
</comment>
<feature type="region of interest" description="Disordered" evidence="1">
    <location>
        <begin position="242"/>
        <end position="267"/>
    </location>
</feature>
<sequence>MLIKIQPGFNEQRESIGKTIVAIRTYFDADVVPRKTMFNHIKMIWSKYAPNEQVIDGDAGADRMLPVTRSPGKQYRDLAIVEADYLQNCGGTEEERLGSIAERSKGRRSTGGVAEPVGAPAKPSTKQPKKRRGKERLDGAGEQSDDPEARPPPCKKLRTLSDSKALPDSIRPDCKTVKRSKELLETDSHTSFVPGGVPRSDVWKSTAAGTSKDRTQRAAIGETSPSKRIEYGELELFRKIVDQAADEKQSEGEHEEDTEKDGEEDEA</sequence>
<protein>
    <submittedName>
        <fullName evidence="2">Uncharacterized protein</fullName>
    </submittedName>
</protein>
<organism evidence="2 3">
    <name type="scientific">Cryoendolithus antarcticus</name>
    <dbReference type="NCBI Taxonomy" id="1507870"/>
    <lineage>
        <taxon>Eukaryota</taxon>
        <taxon>Fungi</taxon>
        <taxon>Dikarya</taxon>
        <taxon>Ascomycota</taxon>
        <taxon>Pezizomycotina</taxon>
        <taxon>Dothideomycetes</taxon>
        <taxon>Dothideomycetidae</taxon>
        <taxon>Cladosporiales</taxon>
        <taxon>Cladosporiaceae</taxon>
        <taxon>Cryoendolithus</taxon>
    </lineage>
</organism>
<feature type="compositionally biased region" description="Basic and acidic residues" evidence="1">
    <location>
        <begin position="242"/>
        <end position="252"/>
    </location>
</feature>
<reference evidence="3" key="1">
    <citation type="submission" date="2017-03" db="EMBL/GenBank/DDBJ databases">
        <title>Genomes of endolithic fungi from Antarctica.</title>
        <authorList>
            <person name="Coleine C."/>
            <person name="Masonjones S."/>
            <person name="Stajich J.E."/>
        </authorList>
    </citation>
    <scope>NUCLEOTIDE SEQUENCE [LARGE SCALE GENOMIC DNA]</scope>
    <source>
        <strain evidence="3">CCFEE 5527</strain>
    </source>
</reference>
<feature type="compositionally biased region" description="Acidic residues" evidence="1">
    <location>
        <begin position="253"/>
        <end position="267"/>
    </location>
</feature>
<feature type="region of interest" description="Disordered" evidence="1">
    <location>
        <begin position="96"/>
        <end position="174"/>
    </location>
</feature>
<dbReference type="AlphaFoldDB" id="A0A1V8SYA8"/>
<dbReference type="EMBL" id="NAJO01000022">
    <property type="protein sequence ID" value="OQO04136.1"/>
    <property type="molecule type" value="Genomic_DNA"/>
</dbReference>
<evidence type="ECO:0000256" key="1">
    <source>
        <dbReference type="SAM" id="MobiDB-lite"/>
    </source>
</evidence>
<proteinExistence type="predicted"/>
<gene>
    <name evidence="2" type="ORF">B0A48_10746</name>
</gene>
<evidence type="ECO:0000313" key="3">
    <source>
        <dbReference type="Proteomes" id="UP000192596"/>
    </source>
</evidence>
<name>A0A1V8SYA8_9PEZI</name>
<keyword evidence="3" id="KW-1185">Reference proteome</keyword>
<feature type="region of interest" description="Disordered" evidence="1">
    <location>
        <begin position="187"/>
        <end position="220"/>
    </location>
</feature>
<dbReference type="InParanoid" id="A0A1V8SYA8"/>
<accession>A0A1V8SYA8</accession>